<dbReference type="GO" id="GO:0006950">
    <property type="term" value="P:response to stress"/>
    <property type="evidence" value="ECO:0007669"/>
    <property type="project" value="TreeGrafter"/>
</dbReference>
<evidence type="ECO:0000313" key="3">
    <source>
        <dbReference type="Proteomes" id="UP000184440"/>
    </source>
</evidence>
<dbReference type="InterPro" id="IPR039422">
    <property type="entry name" value="MarR/SlyA-like"/>
</dbReference>
<dbReference type="InterPro" id="IPR036388">
    <property type="entry name" value="WH-like_DNA-bd_sf"/>
</dbReference>
<dbReference type="RefSeq" id="WP_073263538.1">
    <property type="nucleotide sequence ID" value="NZ_FRCS01000016.1"/>
</dbReference>
<dbReference type="InterPro" id="IPR000835">
    <property type="entry name" value="HTH_MarR-typ"/>
</dbReference>
<dbReference type="InterPro" id="IPR036390">
    <property type="entry name" value="WH_DNA-bd_sf"/>
</dbReference>
<name>A0A1M7RJP8_9ACTN</name>
<dbReference type="SUPFAM" id="SSF46785">
    <property type="entry name" value="Winged helix' DNA-binding domain"/>
    <property type="match status" value="1"/>
</dbReference>
<dbReference type="Gene3D" id="1.10.10.10">
    <property type="entry name" value="Winged helix-like DNA-binding domain superfamily/Winged helix DNA-binding domain"/>
    <property type="match status" value="1"/>
</dbReference>
<accession>A0A1M7RJP8</accession>
<proteinExistence type="predicted"/>
<dbReference type="OrthoDB" id="5188551at2"/>
<dbReference type="PANTHER" id="PTHR33164">
    <property type="entry name" value="TRANSCRIPTIONAL REGULATOR, MARR FAMILY"/>
    <property type="match status" value="1"/>
</dbReference>
<organism evidence="2 3">
    <name type="scientific">Cryptosporangium aurantiacum</name>
    <dbReference type="NCBI Taxonomy" id="134849"/>
    <lineage>
        <taxon>Bacteria</taxon>
        <taxon>Bacillati</taxon>
        <taxon>Actinomycetota</taxon>
        <taxon>Actinomycetes</taxon>
        <taxon>Cryptosporangiales</taxon>
        <taxon>Cryptosporangiaceae</taxon>
        <taxon>Cryptosporangium</taxon>
    </lineage>
</organism>
<dbReference type="STRING" id="134849.SAMN05443668_11630"/>
<sequence length="163" mass="17371">MHTGNVVVAFALTVHDRVRAAAQDAGLDPRELAALTLVAEHDGCSVDWLRTRVGLTQSGTVRLVDRLAGRNLLRRGRSTGRGVPLHVNPEGAAVLASWERVRDATVDSLLSGLTPEQRASFVDAVAALLTADPRRRPEADATCRTCTWAACGQNCPVDLSVAP</sequence>
<dbReference type="Proteomes" id="UP000184440">
    <property type="component" value="Unassembled WGS sequence"/>
</dbReference>
<reference evidence="2 3" key="1">
    <citation type="submission" date="2016-11" db="EMBL/GenBank/DDBJ databases">
        <authorList>
            <person name="Jaros S."/>
            <person name="Januszkiewicz K."/>
            <person name="Wedrychowicz H."/>
        </authorList>
    </citation>
    <scope>NUCLEOTIDE SEQUENCE [LARGE SCALE GENOMIC DNA]</scope>
    <source>
        <strain evidence="2 3">DSM 46144</strain>
    </source>
</reference>
<dbReference type="EMBL" id="FRCS01000016">
    <property type="protein sequence ID" value="SHN46494.1"/>
    <property type="molecule type" value="Genomic_DNA"/>
</dbReference>
<dbReference type="AlphaFoldDB" id="A0A1M7RJP8"/>
<dbReference type="GO" id="GO:0003700">
    <property type="term" value="F:DNA-binding transcription factor activity"/>
    <property type="evidence" value="ECO:0007669"/>
    <property type="project" value="InterPro"/>
</dbReference>
<evidence type="ECO:0000313" key="2">
    <source>
        <dbReference type="EMBL" id="SHN46494.1"/>
    </source>
</evidence>
<keyword evidence="3" id="KW-1185">Reference proteome</keyword>
<dbReference type="SMART" id="SM00347">
    <property type="entry name" value="HTH_MARR"/>
    <property type="match status" value="1"/>
</dbReference>
<evidence type="ECO:0000259" key="1">
    <source>
        <dbReference type="SMART" id="SM00347"/>
    </source>
</evidence>
<dbReference type="Pfam" id="PF12802">
    <property type="entry name" value="MarR_2"/>
    <property type="match status" value="1"/>
</dbReference>
<dbReference type="PANTHER" id="PTHR33164:SF43">
    <property type="entry name" value="HTH-TYPE TRANSCRIPTIONAL REPRESSOR YETL"/>
    <property type="match status" value="1"/>
</dbReference>
<gene>
    <name evidence="2" type="ORF">SAMN05443668_11630</name>
</gene>
<feature type="domain" description="HTH marR-type" evidence="1">
    <location>
        <begin position="20"/>
        <end position="118"/>
    </location>
</feature>
<protein>
    <submittedName>
        <fullName evidence="2">MarR family protein</fullName>
    </submittedName>
</protein>